<keyword evidence="2" id="KW-0028">Amino-acid biosynthesis</keyword>
<dbReference type="GO" id="GO:0008652">
    <property type="term" value="P:amino acid biosynthetic process"/>
    <property type="evidence" value="ECO:0007669"/>
    <property type="project" value="UniProtKB-KW"/>
</dbReference>
<protein>
    <recommendedName>
        <fullName evidence="10">2-hydroxyacid dehydrogenase</fullName>
    </recommendedName>
</protein>
<evidence type="ECO:0000259" key="7">
    <source>
        <dbReference type="Pfam" id="PF02826"/>
    </source>
</evidence>
<evidence type="ECO:0000256" key="5">
    <source>
        <dbReference type="RuleBase" id="RU003719"/>
    </source>
</evidence>
<dbReference type="InterPro" id="IPR050857">
    <property type="entry name" value="D-2-hydroxyacid_DH"/>
</dbReference>
<keyword evidence="4" id="KW-0520">NAD</keyword>
<dbReference type="PANTHER" id="PTHR42789">
    <property type="entry name" value="D-ISOMER SPECIFIC 2-HYDROXYACID DEHYDROGENASE FAMILY PROTEIN (AFU_ORTHOLOGUE AFUA_6G10090)"/>
    <property type="match status" value="1"/>
</dbReference>
<evidence type="ECO:0000259" key="6">
    <source>
        <dbReference type="Pfam" id="PF00389"/>
    </source>
</evidence>
<evidence type="ECO:0000313" key="9">
    <source>
        <dbReference type="Proteomes" id="UP000035489"/>
    </source>
</evidence>
<keyword evidence="3 5" id="KW-0560">Oxidoreductase</keyword>
<dbReference type="InterPro" id="IPR029753">
    <property type="entry name" value="D-isomer_DH_CS"/>
</dbReference>
<dbReference type="PROSITE" id="PS00671">
    <property type="entry name" value="D_2_HYDROXYACID_DH_3"/>
    <property type="match status" value="1"/>
</dbReference>
<evidence type="ECO:0000256" key="4">
    <source>
        <dbReference type="ARBA" id="ARBA00023027"/>
    </source>
</evidence>
<evidence type="ECO:0000256" key="3">
    <source>
        <dbReference type="ARBA" id="ARBA00023002"/>
    </source>
</evidence>
<dbReference type="GO" id="GO:0051287">
    <property type="term" value="F:NAD binding"/>
    <property type="evidence" value="ECO:0007669"/>
    <property type="project" value="InterPro"/>
</dbReference>
<reference evidence="8 9" key="1">
    <citation type="submission" date="2015-05" db="EMBL/GenBank/DDBJ databases">
        <title>Draft genome sequence of Microvirga vignae strain BR3299, a novel nitrogen fixing bacteria isolated from Brazil semi-aired region.</title>
        <authorList>
            <person name="Zilli J.E."/>
            <person name="Passos S.R."/>
            <person name="Leite J."/>
            <person name="Baldani J.I."/>
            <person name="Xavier G.R."/>
            <person name="Rumjaneck N.G."/>
            <person name="Simoes-Araujo J.L."/>
        </authorList>
    </citation>
    <scope>NUCLEOTIDE SEQUENCE [LARGE SCALE GENOMIC DNA]</scope>
    <source>
        <strain evidence="8 9">BR3299</strain>
    </source>
</reference>
<dbReference type="SUPFAM" id="SSF51735">
    <property type="entry name" value="NAD(P)-binding Rossmann-fold domains"/>
    <property type="match status" value="1"/>
</dbReference>
<comment type="caution">
    <text evidence="8">The sequence shown here is derived from an EMBL/GenBank/DDBJ whole genome shotgun (WGS) entry which is preliminary data.</text>
</comment>
<feature type="domain" description="D-isomer specific 2-hydroxyacid dehydrogenase catalytic" evidence="6">
    <location>
        <begin position="14"/>
        <end position="299"/>
    </location>
</feature>
<dbReference type="PROSITE" id="PS00065">
    <property type="entry name" value="D_2_HYDROXYACID_DH_1"/>
    <property type="match status" value="1"/>
</dbReference>
<dbReference type="InterPro" id="IPR036291">
    <property type="entry name" value="NAD(P)-bd_dom_sf"/>
</dbReference>
<gene>
    <name evidence="8" type="ORF">AA309_04385</name>
</gene>
<dbReference type="EMBL" id="LCYG01000015">
    <property type="protein sequence ID" value="KLK94293.1"/>
    <property type="molecule type" value="Genomic_DNA"/>
</dbReference>
<dbReference type="AlphaFoldDB" id="A0A0H1RGJ7"/>
<dbReference type="InterPro" id="IPR029752">
    <property type="entry name" value="D-isomer_DH_CS1"/>
</dbReference>
<accession>A0A0H1RGJ7</accession>
<dbReference type="Gene3D" id="3.40.50.720">
    <property type="entry name" value="NAD(P)-binding Rossmann-like Domain"/>
    <property type="match status" value="2"/>
</dbReference>
<evidence type="ECO:0000256" key="2">
    <source>
        <dbReference type="ARBA" id="ARBA00022605"/>
    </source>
</evidence>
<feature type="domain" description="D-isomer specific 2-hydroxyacid dehydrogenase NAD-binding" evidence="7">
    <location>
        <begin position="95"/>
        <end position="267"/>
    </location>
</feature>
<dbReference type="PANTHER" id="PTHR42789:SF1">
    <property type="entry name" value="D-ISOMER SPECIFIC 2-HYDROXYACID DEHYDROGENASE FAMILY PROTEIN (AFU_ORTHOLOGUE AFUA_6G10090)"/>
    <property type="match status" value="1"/>
</dbReference>
<evidence type="ECO:0008006" key="10">
    <source>
        <dbReference type="Google" id="ProtNLM"/>
    </source>
</evidence>
<dbReference type="SUPFAM" id="SSF52283">
    <property type="entry name" value="Formate/glycerate dehydrogenase catalytic domain-like"/>
    <property type="match status" value="1"/>
</dbReference>
<proteinExistence type="inferred from homology"/>
<evidence type="ECO:0000313" key="8">
    <source>
        <dbReference type="EMBL" id="KLK94293.1"/>
    </source>
</evidence>
<dbReference type="STRING" id="1225564.AA309_04385"/>
<dbReference type="Pfam" id="PF00389">
    <property type="entry name" value="2-Hacid_dh"/>
    <property type="match status" value="1"/>
</dbReference>
<dbReference type="Proteomes" id="UP000035489">
    <property type="component" value="Unassembled WGS sequence"/>
</dbReference>
<keyword evidence="9" id="KW-1185">Reference proteome</keyword>
<dbReference type="PATRIC" id="fig|1225564.3.peg.1236"/>
<dbReference type="Pfam" id="PF02826">
    <property type="entry name" value="2-Hacid_dh_C"/>
    <property type="match status" value="1"/>
</dbReference>
<evidence type="ECO:0000256" key="1">
    <source>
        <dbReference type="ARBA" id="ARBA00005854"/>
    </source>
</evidence>
<sequence length="313" mass="32878">MLSKLQLLGDVVLNEKQAPLSTDELVDLARNCAVIVADSRTRGERRLFELSTNLVAFVRGHVDIRNVDVEAASASGVLVARASAGYGPAVAELALGLMIDLSRGITSAAQRYRRETEPGREVGRQLSGSVLGVIGYGHIGRGLCGIAAALGMRVLVFDPHVTIGPDAGIEQVALEELLIGADFLVPLAPAMPETTNLIDAKALRRMKRTAFLINVSRGELVDEIALEAALDAGLIAGAALDVGTAENQMPPARLARRDDVIATPHIGGLTAPAIWHQAAETVEQVADILNGRLPPGAVNGSSAYRLSGGSRRP</sequence>
<dbReference type="InterPro" id="IPR006139">
    <property type="entry name" value="D-isomer_2_OHA_DH_cat_dom"/>
</dbReference>
<dbReference type="GO" id="GO:0016616">
    <property type="term" value="F:oxidoreductase activity, acting on the CH-OH group of donors, NAD or NADP as acceptor"/>
    <property type="evidence" value="ECO:0007669"/>
    <property type="project" value="InterPro"/>
</dbReference>
<comment type="similarity">
    <text evidence="1 5">Belongs to the D-isomer specific 2-hydroxyacid dehydrogenase family.</text>
</comment>
<name>A0A0H1RGJ7_9HYPH</name>
<organism evidence="8 9">
    <name type="scientific">Microvirga vignae</name>
    <dbReference type="NCBI Taxonomy" id="1225564"/>
    <lineage>
        <taxon>Bacteria</taxon>
        <taxon>Pseudomonadati</taxon>
        <taxon>Pseudomonadota</taxon>
        <taxon>Alphaproteobacteria</taxon>
        <taxon>Hyphomicrobiales</taxon>
        <taxon>Methylobacteriaceae</taxon>
        <taxon>Microvirga</taxon>
    </lineage>
</organism>
<dbReference type="InterPro" id="IPR006140">
    <property type="entry name" value="D-isomer_DH_NAD-bd"/>
</dbReference>